<sequence length="83" mass="8453">MADTGRVEVRRRVVVCDNNCGCTVPCSGDSSCRCTSGESTTDHSTCSCGEHCECNPCSCPKTTAAAGTGCKCASGCTCASCRI</sequence>
<dbReference type="AlphaFoldDB" id="A0AAV1Y2H4"/>
<evidence type="ECO:0000256" key="1">
    <source>
        <dbReference type="ARBA" id="ARBA00005802"/>
    </source>
</evidence>
<dbReference type="PANTHER" id="PTHR48198:SF1">
    <property type="entry name" value="METALLOTHIONEIN-LIKE PROTEIN 4A-RELATED"/>
    <property type="match status" value="1"/>
</dbReference>
<protein>
    <recommendedName>
        <fullName evidence="6">Metallothionein</fullName>
    </recommendedName>
</protein>
<evidence type="ECO:0000256" key="3">
    <source>
        <dbReference type="ARBA" id="ARBA00022851"/>
    </source>
</evidence>
<comment type="similarity">
    <text evidence="1">Belongs to the metallothionein superfamily. Type 15 family.</text>
</comment>
<dbReference type="InterPro" id="IPR000316">
    <property type="entry name" value="Metallthion_15"/>
</dbReference>
<keyword evidence="2" id="KW-0479">Metal-binding</keyword>
<dbReference type="Pfam" id="PF02068">
    <property type="entry name" value="Metallothio_PEC"/>
    <property type="match status" value="1"/>
</dbReference>
<name>A0AAV1Y2H4_LUPLU</name>
<keyword evidence="5" id="KW-1185">Reference proteome</keyword>
<dbReference type="EMBL" id="CAXHTB010000021">
    <property type="protein sequence ID" value="CAL0328196.1"/>
    <property type="molecule type" value="Genomic_DNA"/>
</dbReference>
<reference evidence="4 5" key="1">
    <citation type="submission" date="2024-03" db="EMBL/GenBank/DDBJ databases">
        <authorList>
            <person name="Martinez-Hernandez J."/>
        </authorList>
    </citation>
    <scope>NUCLEOTIDE SEQUENCE [LARGE SCALE GENOMIC DNA]</scope>
</reference>
<evidence type="ECO:0000313" key="5">
    <source>
        <dbReference type="Proteomes" id="UP001497480"/>
    </source>
</evidence>
<gene>
    <name evidence="4" type="ORF">LLUT_LOCUS29256</name>
</gene>
<dbReference type="PRINTS" id="PR00877">
    <property type="entry name" value="MTPLANTPEC"/>
</dbReference>
<evidence type="ECO:0000256" key="2">
    <source>
        <dbReference type="ARBA" id="ARBA00022723"/>
    </source>
</evidence>
<proteinExistence type="inferred from homology"/>
<evidence type="ECO:0008006" key="6">
    <source>
        <dbReference type="Google" id="ProtNLM"/>
    </source>
</evidence>
<dbReference type="PANTHER" id="PTHR48198">
    <property type="entry name" value="EC PROTEIN HOMOLOG"/>
    <property type="match status" value="1"/>
</dbReference>
<dbReference type="Proteomes" id="UP001497480">
    <property type="component" value="Unassembled WGS sequence"/>
</dbReference>
<organism evidence="4 5">
    <name type="scientific">Lupinus luteus</name>
    <name type="common">European yellow lupine</name>
    <dbReference type="NCBI Taxonomy" id="3873"/>
    <lineage>
        <taxon>Eukaryota</taxon>
        <taxon>Viridiplantae</taxon>
        <taxon>Streptophyta</taxon>
        <taxon>Embryophyta</taxon>
        <taxon>Tracheophyta</taxon>
        <taxon>Spermatophyta</taxon>
        <taxon>Magnoliopsida</taxon>
        <taxon>eudicotyledons</taxon>
        <taxon>Gunneridae</taxon>
        <taxon>Pentapetalae</taxon>
        <taxon>rosids</taxon>
        <taxon>fabids</taxon>
        <taxon>Fabales</taxon>
        <taxon>Fabaceae</taxon>
        <taxon>Papilionoideae</taxon>
        <taxon>50 kb inversion clade</taxon>
        <taxon>genistoids sensu lato</taxon>
        <taxon>core genistoids</taxon>
        <taxon>Genisteae</taxon>
        <taxon>Lupinus</taxon>
    </lineage>
</organism>
<evidence type="ECO:0000313" key="4">
    <source>
        <dbReference type="EMBL" id="CAL0328196.1"/>
    </source>
</evidence>
<comment type="caution">
    <text evidence="4">The sequence shown here is derived from an EMBL/GenBank/DDBJ whole genome shotgun (WGS) entry which is preliminary data.</text>
</comment>
<dbReference type="GO" id="GO:0008270">
    <property type="term" value="F:zinc ion binding"/>
    <property type="evidence" value="ECO:0007669"/>
    <property type="project" value="InterPro"/>
</dbReference>
<accession>A0AAV1Y2H4</accession>
<keyword evidence="3" id="KW-0480">Metal-thiolate cluster</keyword>